<keyword evidence="7" id="KW-1185">Reference proteome</keyword>
<evidence type="ECO:0000313" key="6">
    <source>
        <dbReference type="EMBL" id="KAL1614838.1"/>
    </source>
</evidence>
<accession>A0ABR3SA25</accession>
<feature type="region of interest" description="Disordered" evidence="4">
    <location>
        <begin position="566"/>
        <end position="591"/>
    </location>
</feature>
<keyword evidence="3" id="KW-0539">Nucleus</keyword>
<evidence type="ECO:0000256" key="3">
    <source>
        <dbReference type="ARBA" id="ARBA00023242"/>
    </source>
</evidence>
<dbReference type="InterPro" id="IPR007219">
    <property type="entry name" value="XnlR_reg_dom"/>
</dbReference>
<keyword evidence="1" id="KW-0805">Transcription regulation</keyword>
<dbReference type="InterPro" id="IPR051127">
    <property type="entry name" value="Fungal_SecMet_Regulators"/>
</dbReference>
<keyword evidence="2" id="KW-0804">Transcription</keyword>
<evidence type="ECO:0000256" key="1">
    <source>
        <dbReference type="ARBA" id="ARBA00023015"/>
    </source>
</evidence>
<feature type="compositionally biased region" description="Polar residues" evidence="4">
    <location>
        <begin position="575"/>
        <end position="591"/>
    </location>
</feature>
<evidence type="ECO:0000313" key="7">
    <source>
        <dbReference type="Proteomes" id="UP001521116"/>
    </source>
</evidence>
<dbReference type="EMBL" id="JAJVDC020000354">
    <property type="protein sequence ID" value="KAL1614838.1"/>
    <property type="molecule type" value="Genomic_DNA"/>
</dbReference>
<dbReference type="SMART" id="SM00906">
    <property type="entry name" value="Fungal_trans"/>
    <property type="match status" value="1"/>
</dbReference>
<dbReference type="Pfam" id="PF04082">
    <property type="entry name" value="Fungal_trans"/>
    <property type="match status" value="1"/>
</dbReference>
<dbReference type="Proteomes" id="UP001521116">
    <property type="component" value="Unassembled WGS sequence"/>
</dbReference>
<name>A0ABR3SA25_9PEZI</name>
<dbReference type="PANTHER" id="PTHR47424:SF12">
    <property type="entry name" value="TRANSCRIPTION FACTOR ASQA"/>
    <property type="match status" value="1"/>
</dbReference>
<evidence type="ECO:0000256" key="2">
    <source>
        <dbReference type="ARBA" id="ARBA00023163"/>
    </source>
</evidence>
<sequence>MRLAGRECVTNGQKHFRSVAAAAKEVERLLARVRELEGRPKQLSSPTAAGTGWRASPVGPSAAPSFYTLSSLPFFLDRMSLFLEKALHLHQPQLDFAADAAPALDVGFLRRAQEEHVLGLFWQTHYFSHPILDEVEFRRAFQALWAAADAAPDALRCASPLVDIVLALCLQLGSSSIRTGGSPQPLSTLAGLQYFQRCQDTMGKTAETSMTTVQCHILSIVYLREAGLLNRAQIMTGAAIMMVIILRFYEEPPQGNLKPQPQQELVRRAWWSVYILDAQLGIDVGHPPVIDPIYSTCRLPSDALELAQSLGPHYVFNDGCSKTWLGFHSQTISLVNTIRDVLAAFYDKCDALCSGGVDGFYRDAAAREKCARSLTEQVKKLAGWAKQVPDAYRIPRQGGGAAFSTDRSLLDLGHDVPIHWQRQRLLLELQYHYYTLSLFRSFICFAPTPEISMPLCDSKATASLNHAITLTNMVRQALTTSDVLNGVNQVFYWQKNALFTMLGFAYTFPVSHSVVATRKAIDTAIAVVEIYRDVVPEAAAVSATAQTLAQNVSAIISAFGTGTDAARAAPADDSGPSTSHSPTAKEGSSSAASIADEPFDLQFLQKVGEGTHWGDIDALWASLKHEGAGGVESWVPLDEAFALKESEGGLA</sequence>
<comment type="caution">
    <text evidence="6">The sequence shown here is derived from an EMBL/GenBank/DDBJ whole genome shotgun (WGS) entry which is preliminary data.</text>
</comment>
<dbReference type="PANTHER" id="PTHR47424">
    <property type="entry name" value="REGULATORY PROTEIN GAL4"/>
    <property type="match status" value="1"/>
</dbReference>
<proteinExistence type="predicted"/>
<evidence type="ECO:0000256" key="4">
    <source>
        <dbReference type="SAM" id="MobiDB-lite"/>
    </source>
</evidence>
<protein>
    <recommendedName>
        <fullName evidence="5">Xylanolytic transcriptional activator regulatory domain-containing protein</fullName>
    </recommendedName>
</protein>
<evidence type="ECO:0000259" key="5">
    <source>
        <dbReference type="SMART" id="SM00906"/>
    </source>
</evidence>
<feature type="domain" description="Xylanolytic transcriptional activator regulatory" evidence="5">
    <location>
        <begin position="232"/>
        <end position="306"/>
    </location>
</feature>
<organism evidence="6 7">
    <name type="scientific">Neofusicoccum ribis</name>
    <dbReference type="NCBI Taxonomy" id="45134"/>
    <lineage>
        <taxon>Eukaryota</taxon>
        <taxon>Fungi</taxon>
        <taxon>Dikarya</taxon>
        <taxon>Ascomycota</taxon>
        <taxon>Pezizomycotina</taxon>
        <taxon>Dothideomycetes</taxon>
        <taxon>Dothideomycetes incertae sedis</taxon>
        <taxon>Botryosphaeriales</taxon>
        <taxon>Botryosphaeriaceae</taxon>
        <taxon>Neofusicoccum</taxon>
    </lineage>
</organism>
<dbReference type="CDD" id="cd12148">
    <property type="entry name" value="fungal_TF_MHR"/>
    <property type="match status" value="1"/>
</dbReference>
<reference evidence="6 7" key="1">
    <citation type="submission" date="2024-02" db="EMBL/GenBank/DDBJ databases">
        <title>De novo assembly and annotation of 12 fungi associated with fruit tree decline syndrome in Ontario, Canada.</title>
        <authorList>
            <person name="Sulman M."/>
            <person name="Ellouze W."/>
            <person name="Ilyukhin E."/>
        </authorList>
    </citation>
    <scope>NUCLEOTIDE SEQUENCE [LARGE SCALE GENOMIC DNA]</scope>
    <source>
        <strain evidence="6 7">M1-105</strain>
    </source>
</reference>
<gene>
    <name evidence="6" type="ORF">SLS56_012002</name>
</gene>